<dbReference type="Pfam" id="PF14501">
    <property type="entry name" value="HATPase_c_5"/>
    <property type="match status" value="1"/>
</dbReference>
<dbReference type="EC" id="2.7.13.3" evidence="3"/>
<evidence type="ECO:0000313" key="4">
    <source>
        <dbReference type="Proteomes" id="UP000049127"/>
    </source>
</evidence>
<feature type="transmembrane region" description="Helical" evidence="1">
    <location>
        <begin position="6"/>
        <end position="25"/>
    </location>
</feature>
<dbReference type="GO" id="GO:0004673">
    <property type="term" value="F:protein histidine kinase activity"/>
    <property type="evidence" value="ECO:0007669"/>
    <property type="project" value="UniProtKB-EC"/>
</dbReference>
<keyword evidence="1" id="KW-1133">Transmembrane helix</keyword>
<proteinExistence type="predicted"/>
<evidence type="ECO:0000259" key="2">
    <source>
        <dbReference type="Pfam" id="PF14501"/>
    </source>
</evidence>
<feature type="transmembrane region" description="Helical" evidence="1">
    <location>
        <begin position="60"/>
        <end position="79"/>
    </location>
</feature>
<dbReference type="PANTHER" id="PTHR40448:SF1">
    <property type="entry name" value="TWO-COMPONENT SENSOR HISTIDINE KINASE"/>
    <property type="match status" value="1"/>
</dbReference>
<dbReference type="PANTHER" id="PTHR40448">
    <property type="entry name" value="TWO-COMPONENT SENSOR HISTIDINE KINASE"/>
    <property type="match status" value="1"/>
</dbReference>
<dbReference type="InterPro" id="IPR036890">
    <property type="entry name" value="HATPase_C_sf"/>
</dbReference>
<gene>
    <name evidence="3" type="ORF">R28058_13031</name>
</gene>
<dbReference type="CDD" id="cd16935">
    <property type="entry name" value="HATPase_AgrC-ComD-like"/>
    <property type="match status" value="1"/>
</dbReference>
<feature type="transmembrane region" description="Helical" evidence="1">
    <location>
        <begin position="86"/>
        <end position="109"/>
    </location>
</feature>
<accession>A0A0C7G7H6</accession>
<protein>
    <submittedName>
        <fullName evidence="3">Two-component sensor histidine kinase</fullName>
        <ecNumber evidence="3">2.7.13.3</ecNumber>
    </submittedName>
</protein>
<name>A0A0C7G7H6_PARSO</name>
<dbReference type="SUPFAM" id="SSF55874">
    <property type="entry name" value="ATPase domain of HSP90 chaperone/DNA topoisomerase II/histidine kinase"/>
    <property type="match status" value="1"/>
</dbReference>
<keyword evidence="3" id="KW-0418">Kinase</keyword>
<keyword evidence="1" id="KW-0812">Transmembrane</keyword>
<feature type="transmembrane region" description="Helical" evidence="1">
    <location>
        <begin position="151"/>
        <end position="170"/>
    </location>
</feature>
<keyword evidence="1" id="KW-0472">Membrane</keyword>
<dbReference type="GO" id="GO:0042802">
    <property type="term" value="F:identical protein binding"/>
    <property type="evidence" value="ECO:0007669"/>
    <property type="project" value="TreeGrafter"/>
</dbReference>
<dbReference type="OrthoDB" id="1757740at2"/>
<dbReference type="AlphaFoldDB" id="A0A0C7G7H6"/>
<dbReference type="InterPro" id="IPR032834">
    <property type="entry name" value="NatK-like_C"/>
</dbReference>
<organism evidence="3 4">
    <name type="scientific">Paraclostridium sordellii</name>
    <name type="common">Clostridium sordellii</name>
    <dbReference type="NCBI Taxonomy" id="1505"/>
    <lineage>
        <taxon>Bacteria</taxon>
        <taxon>Bacillati</taxon>
        <taxon>Bacillota</taxon>
        <taxon>Clostridia</taxon>
        <taxon>Peptostreptococcales</taxon>
        <taxon>Peptostreptococcaceae</taxon>
        <taxon>Paraclostridium</taxon>
    </lineage>
</organism>
<feature type="domain" description="Sensor histidine kinase NatK-like C-terminal" evidence="2">
    <location>
        <begin position="343"/>
        <end position="445"/>
    </location>
</feature>
<sequence length="447" mass="52749">MERLILEIIWKINDIISIAMFYFMINKIYDKKKIANKFNYILIFILVILIYVTQQIRFSYGILYTCQGLLLTLLCKNIFEISLKHAFACGMCFSFGYGILIDIIGWLVLLMEVNYTPISNILYVDISLNAILILLIKYIDKIIKFNLNIKYYIYIVFTIVTNILCILSLIKTNKYIEDIYYFIEKNNINTYIDKNNYISLNLMPFLESTKHSVVVSIIFCNIFLIVIINKIIKNMKNETEMKALNDKLDMQYNHYLSIQESQMKVRKLYHDINNHMACIRKIQNKDVNEYIDSINEELKDYKDTFNTENMILDIILNEKKYLCDVNNIKLFCDINFSKCDFIEMIDVSSIFSNILDNGIEACKKVEDTRYINIRGTIVKDYYIIKCENSKNKKIHIKNNKIITSKKDTFLHGLGLRNIKSSLNKYNGDLEIIEEESKFIINIYIPLD</sequence>
<feature type="transmembrane region" description="Helical" evidence="1">
    <location>
        <begin position="121"/>
        <end position="139"/>
    </location>
</feature>
<feature type="transmembrane region" description="Helical" evidence="1">
    <location>
        <begin position="213"/>
        <end position="232"/>
    </location>
</feature>
<keyword evidence="3" id="KW-0808">Transferase</keyword>
<dbReference type="RefSeq" id="WP_055341865.1">
    <property type="nucleotide sequence ID" value="NZ_CDNI01000003.1"/>
</dbReference>
<evidence type="ECO:0000313" key="3">
    <source>
        <dbReference type="EMBL" id="CEQ03570.1"/>
    </source>
</evidence>
<reference evidence="4" key="1">
    <citation type="submission" date="2015-01" db="EMBL/GenBank/DDBJ databases">
        <authorList>
            <person name="Aslett M.A."/>
            <person name="De Silva N."/>
        </authorList>
    </citation>
    <scope>NUCLEOTIDE SEQUENCE [LARGE SCALE GENOMIC DNA]</scope>
    <source>
        <strain evidence="4">R28058</strain>
    </source>
</reference>
<dbReference type="Proteomes" id="UP000049127">
    <property type="component" value="Unassembled WGS sequence"/>
</dbReference>
<feature type="transmembrane region" description="Helical" evidence="1">
    <location>
        <begin position="37"/>
        <end position="54"/>
    </location>
</feature>
<evidence type="ECO:0000256" key="1">
    <source>
        <dbReference type="SAM" id="Phobius"/>
    </source>
</evidence>
<dbReference type="EMBL" id="CEKZ01000003">
    <property type="protein sequence ID" value="CEQ03570.1"/>
    <property type="molecule type" value="Genomic_DNA"/>
</dbReference>